<dbReference type="PANTHER" id="PTHR43537:SF5">
    <property type="entry name" value="UXU OPERON TRANSCRIPTIONAL REGULATOR"/>
    <property type="match status" value="1"/>
</dbReference>
<evidence type="ECO:0000313" key="5">
    <source>
        <dbReference type="EMBL" id="VVE36418.1"/>
    </source>
</evidence>
<evidence type="ECO:0000256" key="1">
    <source>
        <dbReference type="ARBA" id="ARBA00023015"/>
    </source>
</evidence>
<dbReference type="GO" id="GO:0003677">
    <property type="term" value="F:DNA binding"/>
    <property type="evidence" value="ECO:0007669"/>
    <property type="project" value="UniProtKB-KW"/>
</dbReference>
<dbReference type="InterPro" id="IPR008920">
    <property type="entry name" value="TF_FadR/GntR_C"/>
</dbReference>
<dbReference type="InterPro" id="IPR036390">
    <property type="entry name" value="WH_DNA-bd_sf"/>
</dbReference>
<organism evidence="5 6">
    <name type="scientific">Pandoraea terrae</name>
    <dbReference type="NCBI Taxonomy" id="1537710"/>
    <lineage>
        <taxon>Bacteria</taxon>
        <taxon>Pseudomonadati</taxon>
        <taxon>Pseudomonadota</taxon>
        <taxon>Betaproteobacteria</taxon>
        <taxon>Burkholderiales</taxon>
        <taxon>Burkholderiaceae</taxon>
        <taxon>Pandoraea</taxon>
    </lineage>
</organism>
<dbReference type="OrthoDB" id="1040417at2"/>
<dbReference type="Pfam" id="PF00392">
    <property type="entry name" value="GntR"/>
    <property type="match status" value="1"/>
</dbReference>
<evidence type="ECO:0000256" key="3">
    <source>
        <dbReference type="ARBA" id="ARBA00023163"/>
    </source>
</evidence>
<dbReference type="PROSITE" id="PS50949">
    <property type="entry name" value="HTH_GNTR"/>
    <property type="match status" value="1"/>
</dbReference>
<sequence length="239" mass="26368">MSMISSSPPARRTHGLAQDVFDFLVEQIRSGALRPGDRLPTEVSLMQSQGVSRTVVREALQRLQASGLVETRHGIGSFVLQSPAPALDFRSPVAKTQRDVVAILELRICIETESAGLAAQRATRQDLADIKRALDAIDLHARAGDDAAPYDFQFHLQIARATDNPYFVDVLSHLDPAIAPRARLDPASYMSRVNSEHINIYEAIARRDPEGARAAMRTHLSNSRERLKQAWRVGQGDAI</sequence>
<dbReference type="SUPFAM" id="SSF48008">
    <property type="entry name" value="GntR ligand-binding domain-like"/>
    <property type="match status" value="1"/>
</dbReference>
<dbReference type="Gene3D" id="1.20.120.530">
    <property type="entry name" value="GntR ligand-binding domain-like"/>
    <property type="match status" value="1"/>
</dbReference>
<dbReference type="SUPFAM" id="SSF46785">
    <property type="entry name" value="Winged helix' DNA-binding domain"/>
    <property type="match status" value="1"/>
</dbReference>
<keyword evidence="2" id="KW-0238">DNA-binding</keyword>
<evidence type="ECO:0000259" key="4">
    <source>
        <dbReference type="PROSITE" id="PS50949"/>
    </source>
</evidence>
<dbReference type="Proteomes" id="UP000414233">
    <property type="component" value="Unassembled WGS sequence"/>
</dbReference>
<dbReference type="CDD" id="cd07377">
    <property type="entry name" value="WHTH_GntR"/>
    <property type="match status" value="1"/>
</dbReference>
<accession>A0A5E4XJR2</accession>
<dbReference type="AlphaFoldDB" id="A0A5E4XJR2"/>
<gene>
    <name evidence="5" type="ORF">PTE30175_03824</name>
</gene>
<dbReference type="SMART" id="SM00345">
    <property type="entry name" value="HTH_GNTR"/>
    <property type="match status" value="1"/>
</dbReference>
<reference evidence="5 6" key="1">
    <citation type="submission" date="2019-08" db="EMBL/GenBank/DDBJ databases">
        <authorList>
            <person name="Peeters C."/>
        </authorList>
    </citation>
    <scope>NUCLEOTIDE SEQUENCE [LARGE SCALE GENOMIC DNA]</scope>
    <source>
        <strain evidence="5 6">LMG 30175</strain>
    </source>
</reference>
<dbReference type="GO" id="GO:0003700">
    <property type="term" value="F:DNA-binding transcription factor activity"/>
    <property type="evidence" value="ECO:0007669"/>
    <property type="project" value="InterPro"/>
</dbReference>
<dbReference type="Gene3D" id="1.10.10.10">
    <property type="entry name" value="Winged helix-like DNA-binding domain superfamily/Winged helix DNA-binding domain"/>
    <property type="match status" value="1"/>
</dbReference>
<evidence type="ECO:0000313" key="6">
    <source>
        <dbReference type="Proteomes" id="UP000414233"/>
    </source>
</evidence>
<dbReference type="Pfam" id="PF07729">
    <property type="entry name" value="FCD"/>
    <property type="match status" value="1"/>
</dbReference>
<dbReference type="InterPro" id="IPR036388">
    <property type="entry name" value="WH-like_DNA-bd_sf"/>
</dbReference>
<evidence type="ECO:0000256" key="2">
    <source>
        <dbReference type="ARBA" id="ARBA00023125"/>
    </source>
</evidence>
<protein>
    <submittedName>
        <fullName evidence="5">GntR family transcriptional regulator</fullName>
    </submittedName>
</protein>
<dbReference type="InterPro" id="IPR011711">
    <property type="entry name" value="GntR_C"/>
</dbReference>
<dbReference type="SMART" id="SM00895">
    <property type="entry name" value="FCD"/>
    <property type="match status" value="1"/>
</dbReference>
<dbReference type="PRINTS" id="PR00035">
    <property type="entry name" value="HTHGNTR"/>
</dbReference>
<feature type="domain" description="HTH gntR-type" evidence="4">
    <location>
        <begin position="14"/>
        <end position="82"/>
    </location>
</feature>
<keyword evidence="1" id="KW-0805">Transcription regulation</keyword>
<keyword evidence="3" id="KW-0804">Transcription</keyword>
<dbReference type="EMBL" id="CABPRZ010000018">
    <property type="protein sequence ID" value="VVE36418.1"/>
    <property type="molecule type" value="Genomic_DNA"/>
</dbReference>
<dbReference type="InterPro" id="IPR000524">
    <property type="entry name" value="Tscrpt_reg_HTH_GntR"/>
</dbReference>
<dbReference type="PANTHER" id="PTHR43537">
    <property type="entry name" value="TRANSCRIPTIONAL REGULATOR, GNTR FAMILY"/>
    <property type="match status" value="1"/>
</dbReference>
<keyword evidence="6" id="KW-1185">Reference proteome</keyword>
<proteinExistence type="predicted"/>
<dbReference type="RefSeq" id="WP_150698639.1">
    <property type="nucleotide sequence ID" value="NZ_CABPRZ010000018.1"/>
</dbReference>
<name>A0A5E4XJR2_9BURK</name>